<reference evidence="3" key="1">
    <citation type="submission" date="2012-07" db="EMBL/GenBank/DDBJ databases">
        <title>Genome of the Chinese tree shrew, a rising model animal genetically related to primates.</title>
        <authorList>
            <person name="Zhang G."/>
            <person name="Fan Y."/>
            <person name="Yao Y."/>
            <person name="Huang Z."/>
        </authorList>
    </citation>
    <scope>NUCLEOTIDE SEQUENCE [LARGE SCALE GENOMIC DNA]</scope>
</reference>
<feature type="region of interest" description="Disordered" evidence="1">
    <location>
        <begin position="1"/>
        <end position="74"/>
    </location>
</feature>
<feature type="compositionally biased region" description="Low complexity" evidence="1">
    <location>
        <begin position="32"/>
        <end position="45"/>
    </location>
</feature>
<organism evidence="2 3">
    <name type="scientific">Tupaia chinensis</name>
    <name type="common">Chinese tree shrew</name>
    <name type="synonym">Tupaia belangeri chinensis</name>
    <dbReference type="NCBI Taxonomy" id="246437"/>
    <lineage>
        <taxon>Eukaryota</taxon>
        <taxon>Metazoa</taxon>
        <taxon>Chordata</taxon>
        <taxon>Craniata</taxon>
        <taxon>Vertebrata</taxon>
        <taxon>Euteleostomi</taxon>
        <taxon>Mammalia</taxon>
        <taxon>Eutheria</taxon>
        <taxon>Euarchontoglires</taxon>
        <taxon>Scandentia</taxon>
        <taxon>Tupaiidae</taxon>
        <taxon>Tupaia</taxon>
    </lineage>
</organism>
<evidence type="ECO:0000256" key="1">
    <source>
        <dbReference type="SAM" id="MobiDB-lite"/>
    </source>
</evidence>
<dbReference type="AlphaFoldDB" id="L9KS33"/>
<evidence type="ECO:0000313" key="3">
    <source>
        <dbReference type="Proteomes" id="UP000011518"/>
    </source>
</evidence>
<dbReference type="EMBL" id="KB320756">
    <property type="protein sequence ID" value="ELW63982.1"/>
    <property type="molecule type" value="Genomic_DNA"/>
</dbReference>
<feature type="compositionally biased region" description="Polar residues" evidence="1">
    <location>
        <begin position="10"/>
        <end position="20"/>
    </location>
</feature>
<sequence>MSQVVKPGTQMGQSILQENHSNLDGKKKGDSSSDSICGSDNSGSNCWKRGKNEISETGAQAKSNKERTIDPNTADNCDTDAFHSRTLSFGFCLMRPSELSL</sequence>
<dbReference type="InParanoid" id="L9KS33"/>
<accession>L9KS33</accession>
<keyword evidence="3" id="KW-1185">Reference proteome</keyword>
<evidence type="ECO:0000313" key="2">
    <source>
        <dbReference type="EMBL" id="ELW63982.1"/>
    </source>
</evidence>
<dbReference type="Proteomes" id="UP000011518">
    <property type="component" value="Unassembled WGS sequence"/>
</dbReference>
<name>L9KS33_TUPCH</name>
<gene>
    <name evidence="2" type="ORF">TREES_T100006699</name>
</gene>
<protein>
    <submittedName>
        <fullName evidence="2">Uncharacterized protein</fullName>
    </submittedName>
</protein>
<reference evidence="3" key="2">
    <citation type="journal article" date="2013" name="Nat. Commun.">
        <title>Genome of the Chinese tree shrew.</title>
        <authorList>
            <person name="Fan Y."/>
            <person name="Huang Z.Y."/>
            <person name="Cao C.C."/>
            <person name="Chen C.S."/>
            <person name="Chen Y.X."/>
            <person name="Fan D.D."/>
            <person name="He J."/>
            <person name="Hou H.L."/>
            <person name="Hu L."/>
            <person name="Hu X.T."/>
            <person name="Jiang X.T."/>
            <person name="Lai R."/>
            <person name="Lang Y.S."/>
            <person name="Liang B."/>
            <person name="Liao S.G."/>
            <person name="Mu D."/>
            <person name="Ma Y.Y."/>
            <person name="Niu Y.Y."/>
            <person name="Sun X.Q."/>
            <person name="Xia J.Q."/>
            <person name="Xiao J."/>
            <person name="Xiong Z.Q."/>
            <person name="Xu L."/>
            <person name="Yang L."/>
            <person name="Zhang Y."/>
            <person name="Zhao W."/>
            <person name="Zhao X.D."/>
            <person name="Zheng Y.T."/>
            <person name="Zhou J.M."/>
            <person name="Zhu Y.B."/>
            <person name="Zhang G.J."/>
            <person name="Wang J."/>
            <person name="Yao Y.G."/>
        </authorList>
    </citation>
    <scope>NUCLEOTIDE SEQUENCE [LARGE SCALE GENOMIC DNA]</scope>
</reference>
<feature type="compositionally biased region" description="Basic and acidic residues" evidence="1">
    <location>
        <begin position="21"/>
        <end position="31"/>
    </location>
</feature>
<proteinExistence type="predicted"/>